<dbReference type="EMBL" id="CP001614">
    <property type="protein sequence ID" value="ACR13494.1"/>
    <property type="molecule type" value="Genomic_DNA"/>
</dbReference>
<reference evidence="1 2" key="1">
    <citation type="journal article" date="2009" name="PLoS ONE">
        <title>The complete genome of Teredinibacter turnerae T7901: an intracellular endosymbiont of marine wood-boring bivalves (shipworms).</title>
        <authorList>
            <person name="Yang J.C."/>
            <person name="Madupu R."/>
            <person name="Durkin A.S."/>
            <person name="Ekborg N.A."/>
            <person name="Pedamallu C.S."/>
            <person name="Hostetler J.B."/>
            <person name="Radune D."/>
            <person name="Toms B.S."/>
            <person name="Henrissat B."/>
            <person name="Coutinho P.M."/>
            <person name="Schwarz S."/>
            <person name="Field L."/>
            <person name="Trindade-Silva A.E."/>
            <person name="Soares C.A.G."/>
            <person name="Elshahawi S."/>
            <person name="Hanora A."/>
            <person name="Schmidt E.W."/>
            <person name="Haygood M.G."/>
            <person name="Posfai J."/>
            <person name="Benner J."/>
            <person name="Madinger C."/>
            <person name="Nove J."/>
            <person name="Anton B."/>
            <person name="Chaudhary K."/>
            <person name="Foster J."/>
            <person name="Holman A."/>
            <person name="Kumar S."/>
            <person name="Lessard P.A."/>
            <person name="Luyten Y.A."/>
            <person name="Slatko B."/>
            <person name="Wood N."/>
            <person name="Wu B."/>
            <person name="Teplitski M."/>
            <person name="Mougous J.D."/>
            <person name="Ward N."/>
            <person name="Eisen J.A."/>
            <person name="Badger J.H."/>
            <person name="Distel D.L."/>
        </authorList>
    </citation>
    <scope>NUCLEOTIDE SEQUENCE [LARGE SCALE GENOMIC DNA]</scope>
    <source>
        <strain evidence="2">ATCC 39867 / T7901</strain>
    </source>
</reference>
<protein>
    <submittedName>
        <fullName evidence="1">Uncharacterized protein</fullName>
    </submittedName>
</protein>
<dbReference type="STRING" id="377629.TERTU_2090"/>
<evidence type="ECO:0000313" key="1">
    <source>
        <dbReference type="EMBL" id="ACR13494.1"/>
    </source>
</evidence>
<dbReference type="KEGG" id="ttu:TERTU_2090"/>
<organism evidence="1 2">
    <name type="scientific">Teredinibacter turnerae (strain ATCC 39867 / T7901)</name>
    <dbReference type="NCBI Taxonomy" id="377629"/>
    <lineage>
        <taxon>Bacteria</taxon>
        <taxon>Pseudomonadati</taxon>
        <taxon>Pseudomonadota</taxon>
        <taxon>Gammaproteobacteria</taxon>
        <taxon>Cellvibrionales</taxon>
        <taxon>Cellvibrionaceae</taxon>
        <taxon>Teredinibacter</taxon>
    </lineage>
</organism>
<name>C5BIV2_TERTT</name>
<accession>C5BIV2</accession>
<dbReference type="HOGENOM" id="CLU_2940278_0_0_6"/>
<gene>
    <name evidence="1" type="ordered locus">TERTU_2090</name>
</gene>
<proteinExistence type="predicted"/>
<dbReference type="Proteomes" id="UP000009080">
    <property type="component" value="Chromosome"/>
</dbReference>
<evidence type="ECO:0000313" key="2">
    <source>
        <dbReference type="Proteomes" id="UP000009080"/>
    </source>
</evidence>
<dbReference type="AlphaFoldDB" id="C5BIV2"/>
<keyword evidence="2" id="KW-1185">Reference proteome</keyword>
<sequence length="60" mass="6429">MLKIPNSPFQKTFTLRAVQICARTPSRPGWAPMGQVNRVEKGSFNAAATVCLAPPSGAEK</sequence>